<keyword evidence="3" id="KW-1185">Reference proteome</keyword>
<reference evidence="2 3" key="1">
    <citation type="submission" date="2021-07" db="EMBL/GenBank/DDBJ databases">
        <title>The Aristolochia fimbriata genome: insights into angiosperm evolution, floral development and chemical biosynthesis.</title>
        <authorList>
            <person name="Jiao Y."/>
        </authorList>
    </citation>
    <scope>NUCLEOTIDE SEQUENCE [LARGE SCALE GENOMIC DNA]</scope>
    <source>
        <strain evidence="2">IBCAS-2021</strain>
        <tissue evidence="2">Leaf</tissue>
    </source>
</reference>
<dbReference type="EMBL" id="JAINDJ010000007">
    <property type="protein sequence ID" value="KAG9441952.1"/>
    <property type="molecule type" value="Genomic_DNA"/>
</dbReference>
<dbReference type="AlphaFoldDB" id="A0AAV7DZP7"/>
<evidence type="ECO:0000313" key="3">
    <source>
        <dbReference type="Proteomes" id="UP000825729"/>
    </source>
</evidence>
<name>A0AAV7DZP7_ARIFI</name>
<protein>
    <submittedName>
        <fullName evidence="2">Uncharacterized protein</fullName>
    </submittedName>
</protein>
<dbReference type="Proteomes" id="UP000825729">
    <property type="component" value="Unassembled WGS sequence"/>
</dbReference>
<feature type="region of interest" description="Disordered" evidence="1">
    <location>
        <begin position="48"/>
        <end position="113"/>
    </location>
</feature>
<evidence type="ECO:0000313" key="2">
    <source>
        <dbReference type="EMBL" id="KAG9441952.1"/>
    </source>
</evidence>
<gene>
    <name evidence="2" type="ORF">H6P81_017806</name>
</gene>
<evidence type="ECO:0000256" key="1">
    <source>
        <dbReference type="SAM" id="MobiDB-lite"/>
    </source>
</evidence>
<comment type="caution">
    <text evidence="2">The sequence shown here is derived from an EMBL/GenBank/DDBJ whole genome shotgun (WGS) entry which is preliminary data.</text>
</comment>
<proteinExistence type="predicted"/>
<feature type="compositionally biased region" description="Polar residues" evidence="1">
    <location>
        <begin position="73"/>
        <end position="84"/>
    </location>
</feature>
<accession>A0AAV7DZP7</accession>
<sequence length="138" mass="15833">MITVLFHFSMELDSWVLEQAREELKTLEAQYPDRFDYLKLELRTFISHPGNLSPLLGSTRKEDDEEDEEKTVSGLSTSVCTQESSNRKRRSTVNRGTAPNPKKPKNGPSTRYKDAVDIAIEKAEACLRKIREIKQSFL</sequence>
<organism evidence="2 3">
    <name type="scientific">Aristolochia fimbriata</name>
    <name type="common">White veined hardy Dutchman's pipe vine</name>
    <dbReference type="NCBI Taxonomy" id="158543"/>
    <lineage>
        <taxon>Eukaryota</taxon>
        <taxon>Viridiplantae</taxon>
        <taxon>Streptophyta</taxon>
        <taxon>Embryophyta</taxon>
        <taxon>Tracheophyta</taxon>
        <taxon>Spermatophyta</taxon>
        <taxon>Magnoliopsida</taxon>
        <taxon>Magnoliidae</taxon>
        <taxon>Piperales</taxon>
        <taxon>Aristolochiaceae</taxon>
        <taxon>Aristolochia</taxon>
    </lineage>
</organism>